<name>A0A485L7S7_9STRA</name>
<keyword evidence="5" id="KW-1015">Disulfide bond</keyword>
<organism evidence="8 9">
    <name type="scientific">Aphanomyces stellatus</name>
    <dbReference type="NCBI Taxonomy" id="120398"/>
    <lineage>
        <taxon>Eukaryota</taxon>
        <taxon>Sar</taxon>
        <taxon>Stramenopiles</taxon>
        <taxon>Oomycota</taxon>
        <taxon>Saprolegniomycetes</taxon>
        <taxon>Saprolegniales</taxon>
        <taxon>Verrucalvaceae</taxon>
        <taxon>Aphanomyces</taxon>
    </lineage>
</organism>
<reference evidence="8 9" key="1">
    <citation type="submission" date="2019-03" db="EMBL/GenBank/DDBJ databases">
        <authorList>
            <person name="Gaulin E."/>
            <person name="Dumas B."/>
        </authorList>
    </citation>
    <scope>NUCLEOTIDE SEQUENCE [LARGE SCALE GENOMIC DNA]</scope>
    <source>
        <strain evidence="8">CBS 568.67</strain>
    </source>
</reference>
<feature type="chain" id="PRO_5036355548" evidence="6">
    <location>
        <begin position="25"/>
        <end position="556"/>
    </location>
</feature>
<dbReference type="Pfam" id="PF00964">
    <property type="entry name" value="Elicitin"/>
    <property type="match status" value="4"/>
</dbReference>
<dbReference type="EMBL" id="VJMH01006158">
    <property type="protein sequence ID" value="KAF0691315.1"/>
    <property type="molecule type" value="Genomic_DNA"/>
</dbReference>
<dbReference type="GO" id="GO:0005576">
    <property type="term" value="C:extracellular region"/>
    <property type="evidence" value="ECO:0007669"/>
    <property type="project" value="UniProtKB-SubCell"/>
</dbReference>
<comment type="subcellular location">
    <subcellularLocation>
        <location evidence="1">Secreted</location>
    </subcellularLocation>
</comment>
<gene>
    <name evidence="8" type="primary">Aste57867_17429</name>
    <name evidence="7" type="ORF">As57867_017369</name>
    <name evidence="8" type="ORF">ASTE57867_17429</name>
</gene>
<evidence type="ECO:0000256" key="6">
    <source>
        <dbReference type="SAM" id="SignalP"/>
    </source>
</evidence>
<evidence type="ECO:0000313" key="7">
    <source>
        <dbReference type="EMBL" id="KAF0691315.1"/>
    </source>
</evidence>
<dbReference type="Gene3D" id="1.10.239.10">
    <property type="entry name" value="Elicitin domain"/>
    <property type="match status" value="4"/>
</dbReference>
<dbReference type="SMART" id="SM01187">
    <property type="entry name" value="Elicitin"/>
    <property type="match status" value="4"/>
</dbReference>
<evidence type="ECO:0000256" key="4">
    <source>
        <dbReference type="ARBA" id="ARBA00022978"/>
    </source>
</evidence>
<keyword evidence="6" id="KW-0732">Signal</keyword>
<sequence>MKIITSTLALASLAAAAPCTPAQAGVVVSAVKASTNLDGCTKDSGFNWLTFFTTDAIPTDAQASASLASKSCLALVGEANGLKTDSCTLWNNDLSKLVTQDPVAWIKAKQSTAPKLPAACTPAQAGVVVSAVKASTNLDGCTKDSGFNWLTFFTTDAIPTDAQASASLASKSCLALVGEANGLKTDSCTLWNNDLSKLVTQDPVAWIKAKQSAAPTTAANTTTAALPVVKRPLSLHGGSSWRCSSASLASKSCLALVGEANGLKTDSCTLWNNDLSKLVTQYPVAWIKAKQSAAPKLPAACTPAQAGVVVSAVKASTNLDGCTKDSGFNWLTFFTTDAIPTDAQASASLASKSCLALVGEANGLKTDSCTLWNNDLSKLVTQDPVAWIKAKQSAVTAAANATTAAPASGNATQSPCTAAQAGVVVNAVNASMNLAGCTKDSGFNWLTFFTTTAIPTDAQAAASLASKSCLALVGEANGLKTDSCQLWNNDLSKLVTQDPVAWIKAKQSAVKASSNATSATTAVPAPTTAAPATTAKSSASALTVGFVTLTAVVAML</sequence>
<keyword evidence="4" id="KW-0928">Hypersensitive response elicitation</keyword>
<evidence type="ECO:0000313" key="8">
    <source>
        <dbReference type="EMBL" id="VFT94185.1"/>
    </source>
</evidence>
<evidence type="ECO:0000256" key="1">
    <source>
        <dbReference type="ARBA" id="ARBA00004613"/>
    </source>
</evidence>
<dbReference type="SUPFAM" id="SSF48647">
    <property type="entry name" value="Fungal elicitin"/>
    <property type="match status" value="4"/>
</dbReference>
<evidence type="ECO:0000256" key="5">
    <source>
        <dbReference type="ARBA" id="ARBA00023157"/>
    </source>
</evidence>
<feature type="signal peptide" evidence="6">
    <location>
        <begin position="1"/>
        <end position="24"/>
    </location>
</feature>
<dbReference type="Proteomes" id="UP000332933">
    <property type="component" value="Unassembled WGS sequence"/>
</dbReference>
<dbReference type="InterPro" id="IPR036470">
    <property type="entry name" value="Elicitin_sf"/>
</dbReference>
<dbReference type="AlphaFoldDB" id="A0A485L7S7"/>
<proteinExistence type="inferred from homology"/>
<accession>A0A485L7S7</accession>
<dbReference type="GO" id="GO:0052040">
    <property type="term" value="P:symbiont-mediated perturbation of host programmed cell death"/>
    <property type="evidence" value="ECO:0007669"/>
    <property type="project" value="UniProtKB-KW"/>
</dbReference>
<evidence type="ECO:0000313" key="9">
    <source>
        <dbReference type="Proteomes" id="UP000332933"/>
    </source>
</evidence>
<dbReference type="EMBL" id="CAADRA010006179">
    <property type="protein sequence ID" value="VFT94185.1"/>
    <property type="molecule type" value="Genomic_DNA"/>
</dbReference>
<keyword evidence="9" id="KW-1185">Reference proteome</keyword>
<evidence type="ECO:0000256" key="2">
    <source>
        <dbReference type="ARBA" id="ARBA00009544"/>
    </source>
</evidence>
<dbReference type="OrthoDB" id="76073at2759"/>
<protein>
    <submittedName>
        <fullName evidence="8">Aste57867_17429 protein</fullName>
    </submittedName>
</protein>
<comment type="similarity">
    <text evidence="2">Belongs to the elicitin family.</text>
</comment>
<evidence type="ECO:0000256" key="3">
    <source>
        <dbReference type="ARBA" id="ARBA00022525"/>
    </source>
</evidence>
<keyword evidence="3" id="KW-0964">Secreted</keyword>
<reference evidence="7" key="2">
    <citation type="submission" date="2019-06" db="EMBL/GenBank/DDBJ databases">
        <title>Genomics analysis of Aphanomyces spp. identifies a new class of oomycete effector associated with host adaptation.</title>
        <authorList>
            <person name="Gaulin E."/>
        </authorList>
    </citation>
    <scope>NUCLEOTIDE SEQUENCE</scope>
    <source>
        <strain evidence="7">CBS 578.67</strain>
    </source>
</reference>
<dbReference type="InterPro" id="IPR002200">
    <property type="entry name" value="Elicitin"/>
</dbReference>